<dbReference type="EMBL" id="MU004288">
    <property type="protein sequence ID" value="KAF2663077.1"/>
    <property type="molecule type" value="Genomic_DNA"/>
</dbReference>
<gene>
    <name evidence="1" type="ORF">K491DRAFT_14333</name>
</gene>
<dbReference type="AlphaFoldDB" id="A0A6A6TV81"/>
<reference evidence="1" key="1">
    <citation type="journal article" date="2020" name="Stud. Mycol.">
        <title>101 Dothideomycetes genomes: a test case for predicting lifestyles and emergence of pathogens.</title>
        <authorList>
            <person name="Haridas S."/>
            <person name="Albert R."/>
            <person name="Binder M."/>
            <person name="Bloem J."/>
            <person name="Labutti K."/>
            <person name="Salamov A."/>
            <person name="Andreopoulos B."/>
            <person name="Baker S."/>
            <person name="Barry K."/>
            <person name="Bills G."/>
            <person name="Bluhm B."/>
            <person name="Cannon C."/>
            <person name="Castanera R."/>
            <person name="Culley D."/>
            <person name="Daum C."/>
            <person name="Ezra D."/>
            <person name="Gonzalez J."/>
            <person name="Henrissat B."/>
            <person name="Kuo A."/>
            <person name="Liang C."/>
            <person name="Lipzen A."/>
            <person name="Lutzoni F."/>
            <person name="Magnuson J."/>
            <person name="Mondo S."/>
            <person name="Nolan M."/>
            <person name="Ohm R."/>
            <person name="Pangilinan J."/>
            <person name="Park H.-J."/>
            <person name="Ramirez L."/>
            <person name="Alfaro M."/>
            <person name="Sun H."/>
            <person name="Tritt A."/>
            <person name="Yoshinaga Y."/>
            <person name="Zwiers L.-H."/>
            <person name="Turgeon B."/>
            <person name="Goodwin S."/>
            <person name="Spatafora J."/>
            <person name="Crous P."/>
            <person name="Grigoriev I."/>
        </authorList>
    </citation>
    <scope>NUCLEOTIDE SEQUENCE</scope>
    <source>
        <strain evidence="1">CBS 122681</strain>
    </source>
</reference>
<proteinExistence type="predicted"/>
<dbReference type="Proteomes" id="UP000799324">
    <property type="component" value="Unassembled WGS sequence"/>
</dbReference>
<evidence type="ECO:0000313" key="1">
    <source>
        <dbReference type="EMBL" id="KAF2663077.1"/>
    </source>
</evidence>
<protein>
    <submittedName>
        <fullName evidence="1">Uncharacterized protein</fullName>
    </submittedName>
</protein>
<evidence type="ECO:0000313" key="2">
    <source>
        <dbReference type="Proteomes" id="UP000799324"/>
    </source>
</evidence>
<organism evidence="1 2">
    <name type="scientific">Lophiostoma macrostomum CBS 122681</name>
    <dbReference type="NCBI Taxonomy" id="1314788"/>
    <lineage>
        <taxon>Eukaryota</taxon>
        <taxon>Fungi</taxon>
        <taxon>Dikarya</taxon>
        <taxon>Ascomycota</taxon>
        <taxon>Pezizomycotina</taxon>
        <taxon>Dothideomycetes</taxon>
        <taxon>Pleosporomycetidae</taxon>
        <taxon>Pleosporales</taxon>
        <taxon>Lophiostomataceae</taxon>
        <taxon>Lophiostoma</taxon>
    </lineage>
</organism>
<name>A0A6A6TV81_9PLEO</name>
<keyword evidence="2" id="KW-1185">Reference proteome</keyword>
<accession>A0A6A6TV81</accession>
<sequence length="143" mass="16163">MTRLRPVQKPRCVNLLCLWSSIQKSYSARDVKGVRSVVPRNGILGAAGHKTRRHPHGVTHHVSAVKLRVAAASDPQRSPCRTVSWSCAPHCGWLVCARLVKFHANVTSGAAVRPPWHISRQHRKGRALWKRILRRPLGAQRWR</sequence>